<dbReference type="InterPro" id="IPR037066">
    <property type="entry name" value="Plug_dom_sf"/>
</dbReference>
<dbReference type="SUPFAM" id="SSF56935">
    <property type="entry name" value="Porins"/>
    <property type="match status" value="1"/>
</dbReference>
<dbReference type="InterPro" id="IPR012910">
    <property type="entry name" value="Plug_dom"/>
</dbReference>
<dbReference type="NCBIfam" id="TIGR04057">
    <property type="entry name" value="SusC_RagA_signa"/>
    <property type="match status" value="1"/>
</dbReference>
<comment type="similarity">
    <text evidence="1">Belongs to the TonB-dependent receptor family.</text>
</comment>
<dbReference type="InterPro" id="IPR008969">
    <property type="entry name" value="CarboxyPept-like_regulatory"/>
</dbReference>
<proteinExistence type="inferred from homology"/>
<dbReference type="Gene3D" id="2.170.130.10">
    <property type="entry name" value="TonB-dependent receptor, plug domain"/>
    <property type="match status" value="1"/>
</dbReference>
<evidence type="ECO:0000256" key="1">
    <source>
        <dbReference type="PROSITE-ProRule" id="PRU01360"/>
    </source>
</evidence>
<dbReference type="Gene3D" id="2.60.40.1120">
    <property type="entry name" value="Carboxypeptidase-like, regulatory domain"/>
    <property type="match status" value="1"/>
</dbReference>
<dbReference type="Pfam" id="PF13715">
    <property type="entry name" value="CarbopepD_reg_2"/>
    <property type="match status" value="1"/>
</dbReference>
<dbReference type="Pfam" id="PF07715">
    <property type="entry name" value="Plug"/>
    <property type="match status" value="1"/>
</dbReference>
<dbReference type="Proteomes" id="UP000190961">
    <property type="component" value="Unassembled WGS sequence"/>
</dbReference>
<dbReference type="PROSITE" id="PS52016">
    <property type="entry name" value="TONB_DEPENDENT_REC_3"/>
    <property type="match status" value="1"/>
</dbReference>
<feature type="domain" description="TonB-dependent receptor plug" evidence="2">
    <location>
        <begin position="135"/>
        <end position="246"/>
    </location>
</feature>
<keyword evidence="1" id="KW-0998">Cell outer membrane</keyword>
<dbReference type="InterPro" id="IPR023996">
    <property type="entry name" value="TonB-dep_OMP_SusC/RagA"/>
</dbReference>
<dbReference type="InterPro" id="IPR039426">
    <property type="entry name" value="TonB-dep_rcpt-like"/>
</dbReference>
<organism evidence="3 4">
    <name type="scientific">Ohtaekwangia koreensis</name>
    <dbReference type="NCBI Taxonomy" id="688867"/>
    <lineage>
        <taxon>Bacteria</taxon>
        <taxon>Pseudomonadati</taxon>
        <taxon>Bacteroidota</taxon>
        <taxon>Cytophagia</taxon>
        <taxon>Cytophagales</taxon>
        <taxon>Fulvivirgaceae</taxon>
        <taxon>Ohtaekwangia</taxon>
    </lineage>
</organism>
<keyword evidence="1" id="KW-0812">Transmembrane</keyword>
<dbReference type="NCBIfam" id="TIGR04056">
    <property type="entry name" value="OMP_RagA_SusC"/>
    <property type="match status" value="1"/>
</dbReference>
<keyword evidence="1" id="KW-0813">Transport</keyword>
<dbReference type="FunFam" id="2.170.130.10:FF:000003">
    <property type="entry name" value="SusC/RagA family TonB-linked outer membrane protein"/>
    <property type="match status" value="1"/>
</dbReference>
<keyword evidence="1" id="KW-1134">Transmembrane beta strand</keyword>
<dbReference type="EMBL" id="FUZU01000003">
    <property type="protein sequence ID" value="SKC83785.1"/>
    <property type="molecule type" value="Genomic_DNA"/>
</dbReference>
<keyword evidence="1" id="KW-0472">Membrane</keyword>
<dbReference type="InterPro" id="IPR023997">
    <property type="entry name" value="TonB-dep_OMP_SusC/RagA_CS"/>
</dbReference>
<comment type="subcellular location">
    <subcellularLocation>
        <location evidence="1">Cell outer membrane</location>
        <topology evidence="1">Multi-pass membrane protein</topology>
    </subcellularLocation>
</comment>
<evidence type="ECO:0000259" key="2">
    <source>
        <dbReference type="Pfam" id="PF07715"/>
    </source>
</evidence>
<dbReference type="GO" id="GO:0009279">
    <property type="term" value="C:cell outer membrane"/>
    <property type="evidence" value="ECO:0007669"/>
    <property type="project" value="UniProtKB-SubCell"/>
</dbReference>
<gene>
    <name evidence="3" type="ORF">SAMN05660236_4546</name>
</gene>
<sequence length="1087" mass="119674">MKSNLLMSERRLGFLLFEGRTLIILLLCLLVAGASYAQQNATERTISGTILDESGAGMPGVSILISGTSTGTRSDADGAFKLIVPSDRDVLHITFIGYTTQDITVGSQTIINITMMPDIQSLQEVVVVGYGVQKKESMVSAVTSVSPESLKSPTGNLTNAIAGRVAGVIAYQTSGEPGLGTDNSAFFIRGLSSFGSGKVNPLILIDNIESSATDLARLQTDDIASFSVLKDASAAAVYGSRGANGVILVTTKLGIPGKARYKFRMENTVSSNTRNYQLTDNISYMRDANEATLTRNPATAVPYGENKINHTLAGDDPNLYPSNNWLKQMIKDYTVNQRYNLNISGGSENASYYIAGTYNVDNGVLKIDPINDFNSNIKLRNYSIRSNININFTKTTEFILRLYGQFDDYRGPVGGGAIAFRNALSANPVMFPAVYPKSKLPYINHPLFGSVPTQGSGSLTGGLFLNPYAEMVRGYQVYKSSNINPQIELRQDLEFITPGLSASAMGYIQRYSFYSVARAYNPFFYTANIDPIDPSQYTVSVLNNGAQGSAFQPTGTEYLGYAELPKEVTSKIYLQASINYARTFDKHEVSGLLTGFVSSFEAGNAGSVVSSLPQRNTVLAGRVTYGYDSKYLAEFNFGYNGSERFSEKNRFGFFPSIGVAYNVSNESFFEPLKNTVSELKFRFSYGLVGNDQIGDVNDRFFYLSDVNANDNTFGATFGTAIGTPAYFRPGYRINRYGNDNIAWEVSRQSNLGVDFTLFNSLSVVANAFKTKRSNIYFPNPNIESAQGLTSVPSANYGSGETRGIDLSMDYSTSIGSDLSLTISGTFTYATSKVTKNEQIQYSSELAHLSRKGYSFSQGWGYIAERLFIDDEEVANSPDQSFFGSDVRAGDIKYRDINGDKVINGDDVVAIGYPTQPEIVYGIGPSMTYKRLDFGFMFQGAARSTFFIDPLKTSPFIQFGGYNQRGDIVLGTGFQNGELDAIQKDHWSEENPNPYAFWPRLSNQIEWNNIQRSTWWMRNGSFIRLKTVTIGYTFPPIAKLFDLQPRLYFSANNLFAVSNFKLWDVEMGGNGLGYPVQRIYMVGLQLDF</sequence>
<dbReference type="SUPFAM" id="SSF49464">
    <property type="entry name" value="Carboxypeptidase regulatory domain-like"/>
    <property type="match status" value="1"/>
</dbReference>
<accession>A0A1T5M6M1</accession>
<evidence type="ECO:0000313" key="4">
    <source>
        <dbReference type="Proteomes" id="UP000190961"/>
    </source>
</evidence>
<dbReference type="RefSeq" id="WP_221408975.1">
    <property type="nucleotide sequence ID" value="NZ_FUZU01000003.1"/>
</dbReference>
<name>A0A1T5M6M1_9BACT</name>
<evidence type="ECO:0000313" key="3">
    <source>
        <dbReference type="EMBL" id="SKC83785.1"/>
    </source>
</evidence>
<dbReference type="STRING" id="688867.SAMN05660236_4546"/>
<protein>
    <submittedName>
        <fullName evidence="3">TonB-linked outer membrane protein, SusC/RagA family</fullName>
    </submittedName>
</protein>
<reference evidence="3 4" key="1">
    <citation type="submission" date="2017-02" db="EMBL/GenBank/DDBJ databases">
        <authorList>
            <person name="Peterson S.W."/>
        </authorList>
    </citation>
    <scope>NUCLEOTIDE SEQUENCE [LARGE SCALE GENOMIC DNA]</scope>
    <source>
        <strain evidence="3 4">DSM 25262</strain>
    </source>
</reference>
<keyword evidence="4" id="KW-1185">Reference proteome</keyword>
<dbReference type="AlphaFoldDB" id="A0A1T5M6M1"/>